<protein>
    <submittedName>
        <fullName evidence="3">VCBS repeat-containing protein</fullName>
    </submittedName>
</protein>
<proteinExistence type="predicted"/>
<name>A0A956RRH4_UNCEI</name>
<dbReference type="PANTHER" id="PTHR46580:SF4">
    <property type="entry name" value="ATP_GTP-BINDING PROTEIN"/>
    <property type="match status" value="1"/>
</dbReference>
<comment type="caution">
    <text evidence="3">The sequence shown here is derived from an EMBL/GenBank/DDBJ whole genome shotgun (WGS) entry which is preliminary data.</text>
</comment>
<keyword evidence="1" id="KW-0732">Signal</keyword>
<evidence type="ECO:0000313" key="4">
    <source>
        <dbReference type="Proteomes" id="UP000697710"/>
    </source>
</evidence>
<reference evidence="3" key="2">
    <citation type="journal article" date="2021" name="Microbiome">
        <title>Successional dynamics and alternative stable states in a saline activated sludge microbial community over 9 years.</title>
        <authorList>
            <person name="Wang Y."/>
            <person name="Ye J."/>
            <person name="Ju F."/>
            <person name="Liu L."/>
            <person name="Boyd J.A."/>
            <person name="Deng Y."/>
            <person name="Parks D.H."/>
            <person name="Jiang X."/>
            <person name="Yin X."/>
            <person name="Woodcroft B.J."/>
            <person name="Tyson G.W."/>
            <person name="Hugenholtz P."/>
            <person name="Polz M.F."/>
            <person name="Zhang T."/>
        </authorList>
    </citation>
    <scope>NUCLEOTIDE SEQUENCE</scope>
    <source>
        <strain evidence="3">HKST-UBA01</strain>
    </source>
</reference>
<gene>
    <name evidence="3" type="ORF">KC729_13050</name>
</gene>
<dbReference type="InterPro" id="IPR028994">
    <property type="entry name" value="Integrin_alpha_N"/>
</dbReference>
<dbReference type="InterPro" id="IPR013517">
    <property type="entry name" value="FG-GAP"/>
</dbReference>
<dbReference type="Proteomes" id="UP000697710">
    <property type="component" value="Unassembled WGS sequence"/>
</dbReference>
<dbReference type="AlphaFoldDB" id="A0A956RRH4"/>
<dbReference type="EMBL" id="JAGQHR010000429">
    <property type="protein sequence ID" value="MCA9728609.1"/>
    <property type="molecule type" value="Genomic_DNA"/>
</dbReference>
<sequence length="547" mass="59000">MLHDDWKPLVIRPIGLAIIALALLSAFASAEIDRFVSDDGQLVATSDRRLATEADRNDPGYGPDGWVQAEPRETARRGDFPLPATPDWVGTRVRAVGGMTWFDADHDGDLDLFVGTYFANSQPPIADYYNFIYLNDGGMLESEPSWIASAQRHTTDARWGFINGDAYPDLVVGNGGSSLQASEVYYGLDGLLATTPSWQSNDSDWTVGIALGDIDGDGDLDLATANQGNTLDPYRPTRLFRNNGSGFDATPFWASQQVGITNSADFADMNGDGRLDLAVAGWSSWETGVFLNLGTTLDTGFAWTTGHPERTDKGIGWAAANLDTLPDLAVGGNGFADRWHANLGGTLDPNPAWASTESYHGCQELQWIDIDNDGDDDLATIHFGNGHTRIYLNNDGVFATTPDWVYDSSSSGSAMAFGDVNGDGWLDLAIGVANGPVILFLNQGSPASAPETSATLPGQLDVRITPNPGRGARTVSLSSPIPFRIESLELIDASGRRISSLPVDIRGTDTRWSFPLPQNVRGVAFLRARGWDRDGRRLHGQARVIAY</sequence>
<feature type="region of interest" description="Disordered" evidence="2">
    <location>
        <begin position="53"/>
        <end position="82"/>
    </location>
</feature>
<feature type="compositionally biased region" description="Basic and acidic residues" evidence="2">
    <location>
        <begin position="70"/>
        <end position="79"/>
    </location>
</feature>
<accession>A0A956RRH4</accession>
<reference evidence="3" key="1">
    <citation type="submission" date="2020-04" db="EMBL/GenBank/DDBJ databases">
        <authorList>
            <person name="Zhang T."/>
        </authorList>
    </citation>
    <scope>NUCLEOTIDE SEQUENCE</scope>
    <source>
        <strain evidence="3">HKST-UBA01</strain>
    </source>
</reference>
<dbReference type="SUPFAM" id="SSF69318">
    <property type="entry name" value="Integrin alpha N-terminal domain"/>
    <property type="match status" value="1"/>
</dbReference>
<dbReference type="Gene3D" id="2.130.10.130">
    <property type="entry name" value="Integrin alpha, N-terminal"/>
    <property type="match status" value="2"/>
</dbReference>
<evidence type="ECO:0000256" key="1">
    <source>
        <dbReference type="ARBA" id="ARBA00022729"/>
    </source>
</evidence>
<dbReference type="PANTHER" id="PTHR46580">
    <property type="entry name" value="SENSOR KINASE-RELATED"/>
    <property type="match status" value="1"/>
</dbReference>
<organism evidence="3 4">
    <name type="scientific">Eiseniibacteriota bacterium</name>
    <dbReference type="NCBI Taxonomy" id="2212470"/>
    <lineage>
        <taxon>Bacteria</taxon>
        <taxon>Candidatus Eiseniibacteriota</taxon>
    </lineage>
</organism>
<evidence type="ECO:0000313" key="3">
    <source>
        <dbReference type="EMBL" id="MCA9728609.1"/>
    </source>
</evidence>
<dbReference type="Pfam" id="PF13517">
    <property type="entry name" value="FG-GAP_3"/>
    <property type="match status" value="3"/>
</dbReference>
<evidence type="ECO:0000256" key="2">
    <source>
        <dbReference type="SAM" id="MobiDB-lite"/>
    </source>
</evidence>